<evidence type="ECO:0000313" key="5">
    <source>
        <dbReference type="Proteomes" id="UP000753376"/>
    </source>
</evidence>
<dbReference type="GO" id="GO:0016740">
    <property type="term" value="F:transferase activity"/>
    <property type="evidence" value="ECO:0007669"/>
    <property type="project" value="UniProtKB-KW"/>
</dbReference>
<reference evidence="4 5" key="1">
    <citation type="submission" date="2021-05" db="EMBL/GenBank/DDBJ databases">
        <title>Draft genomes of bacteria isolated from model marine particles.</title>
        <authorList>
            <person name="Datta M.S."/>
            <person name="Schwartzman J.A."/>
            <person name="Enke T.N."/>
            <person name="Saavedra J."/>
            <person name="Cermak N."/>
            <person name="Cordero O.X."/>
        </authorList>
    </citation>
    <scope>NUCLEOTIDE SEQUENCE [LARGE SCALE GENOMIC DNA]</scope>
    <source>
        <strain evidence="4 5">D2M19</strain>
    </source>
</reference>
<evidence type="ECO:0000256" key="1">
    <source>
        <dbReference type="ARBA" id="ARBA00010990"/>
    </source>
</evidence>
<dbReference type="PANTHER" id="PTHR12215:SF10">
    <property type="entry name" value="L-AMINOADIPATE-SEMIALDEHYDE DEHYDROGENASE-PHOSPHOPANTETHEINYL TRANSFERASE"/>
    <property type="match status" value="1"/>
</dbReference>
<dbReference type="InterPro" id="IPR008278">
    <property type="entry name" value="4-PPantetheinyl_Trfase_dom"/>
</dbReference>
<comment type="similarity">
    <text evidence="1">Belongs to the P-Pant transferase superfamily. Gsp/Sfp/HetI/AcpT family.</text>
</comment>
<sequence length="260" mass="29375">MAGLFNDSNPDSGGVLHNPIITLCHQTGQVPKLAPDWLTARENERFAELEGDCAAEFLTSRWLIRQTLSKACSANPEHCWPVEGRAIASASPAGWHLSLSHSHGLAACSTQYGSALGIDIEPSKRHPQWQKVVKRWFSPIEQEWLFQEDDPHVFLQVWTLKEAWLKATGRGIAGNLQTLEVRRNFELYGDQPDDHWQACAFYSEGFICTLVCRQTSVAQDATWPAITLLEPPTENYSLCAAQALDTHWEPMFRHRIRAKR</sequence>
<evidence type="ECO:0000313" key="4">
    <source>
        <dbReference type="EMBL" id="MBU2872764.1"/>
    </source>
</evidence>
<dbReference type="EMBL" id="JAHKPV010000001">
    <property type="protein sequence ID" value="MBU2872764.1"/>
    <property type="molecule type" value="Genomic_DNA"/>
</dbReference>
<evidence type="ECO:0000256" key="2">
    <source>
        <dbReference type="ARBA" id="ARBA00022679"/>
    </source>
</evidence>
<comment type="caution">
    <text evidence="4">The sequence shown here is derived from an EMBL/GenBank/DDBJ whole genome shotgun (WGS) entry which is preliminary data.</text>
</comment>
<dbReference type="Proteomes" id="UP000753376">
    <property type="component" value="Unassembled WGS sequence"/>
</dbReference>
<dbReference type="PANTHER" id="PTHR12215">
    <property type="entry name" value="PHOSPHOPANTETHEINE TRANSFERASE"/>
    <property type="match status" value="1"/>
</dbReference>
<keyword evidence="2 4" id="KW-0808">Transferase</keyword>
<protein>
    <submittedName>
        <fullName evidence="4">4'-phosphopantetheinyl transferase superfamily protein</fullName>
    </submittedName>
</protein>
<organism evidence="4 5">
    <name type="scientific">Marinobacter salexigens</name>
    <dbReference type="NCBI Taxonomy" id="1925763"/>
    <lineage>
        <taxon>Bacteria</taxon>
        <taxon>Pseudomonadati</taxon>
        <taxon>Pseudomonadota</taxon>
        <taxon>Gammaproteobacteria</taxon>
        <taxon>Pseudomonadales</taxon>
        <taxon>Marinobacteraceae</taxon>
        <taxon>Marinobacter</taxon>
    </lineage>
</organism>
<keyword evidence="5" id="KW-1185">Reference proteome</keyword>
<proteinExistence type="inferred from homology"/>
<gene>
    <name evidence="4" type="ORF">KO508_01985</name>
</gene>
<accession>A0ABS6A7G0</accession>
<evidence type="ECO:0000259" key="3">
    <source>
        <dbReference type="Pfam" id="PF01648"/>
    </source>
</evidence>
<dbReference type="RefSeq" id="WP_216006661.1">
    <property type="nucleotide sequence ID" value="NZ_JAHKPV010000001.1"/>
</dbReference>
<dbReference type="Pfam" id="PF01648">
    <property type="entry name" value="ACPS"/>
    <property type="match status" value="1"/>
</dbReference>
<name>A0ABS6A7G0_9GAMM</name>
<dbReference type="InterPro" id="IPR050559">
    <property type="entry name" value="P-Pant_transferase_sf"/>
</dbReference>
<feature type="domain" description="4'-phosphopantetheinyl transferase" evidence="3">
    <location>
        <begin position="116"/>
        <end position="210"/>
    </location>
</feature>